<dbReference type="OrthoDB" id="1394818at2759"/>
<dbReference type="SUPFAM" id="SSF52058">
    <property type="entry name" value="L domain-like"/>
    <property type="match status" value="1"/>
</dbReference>
<proteinExistence type="predicted"/>
<dbReference type="AlphaFoldDB" id="A0A401GIS4"/>
<name>A0A401GIS4_9APHY</name>
<dbReference type="Pfam" id="PF10428">
    <property type="entry name" value="SOG2"/>
    <property type="match status" value="1"/>
</dbReference>
<comment type="caution">
    <text evidence="5">The sequence shown here is derived from an EMBL/GenBank/DDBJ whole genome shotgun (WGS) entry which is preliminary data.</text>
</comment>
<evidence type="ECO:0000256" key="4">
    <source>
        <dbReference type="SAM" id="MobiDB-lite"/>
    </source>
</evidence>
<feature type="region of interest" description="Disordered" evidence="4">
    <location>
        <begin position="275"/>
        <end position="391"/>
    </location>
</feature>
<reference evidence="5 6" key="1">
    <citation type="journal article" date="2018" name="Sci. Rep.">
        <title>Genome sequence of the cauliflower mushroom Sparassis crispa (Hanabiratake) and its association with beneficial usage.</title>
        <authorList>
            <person name="Kiyama R."/>
            <person name="Furutani Y."/>
            <person name="Kawaguchi K."/>
            <person name="Nakanishi T."/>
        </authorList>
    </citation>
    <scope>NUCLEOTIDE SEQUENCE [LARGE SCALE GENOMIC DNA]</scope>
</reference>
<protein>
    <recommendedName>
        <fullName evidence="7">RAM signaling network component</fullName>
    </recommendedName>
</protein>
<keyword evidence="3" id="KW-0175">Coiled coil</keyword>
<feature type="region of interest" description="Disordered" evidence="4">
    <location>
        <begin position="1"/>
        <end position="26"/>
    </location>
</feature>
<dbReference type="Proteomes" id="UP000287166">
    <property type="component" value="Unassembled WGS sequence"/>
</dbReference>
<dbReference type="InterPro" id="IPR050216">
    <property type="entry name" value="LRR_domain-containing"/>
</dbReference>
<dbReference type="InParanoid" id="A0A401GIS4"/>
<dbReference type="STRING" id="139825.A0A401GIS4"/>
<dbReference type="SMART" id="SM00369">
    <property type="entry name" value="LRR_TYP"/>
    <property type="match status" value="3"/>
</dbReference>
<dbReference type="PROSITE" id="PS51450">
    <property type="entry name" value="LRR"/>
    <property type="match status" value="1"/>
</dbReference>
<dbReference type="Pfam" id="PF13855">
    <property type="entry name" value="LRR_8"/>
    <property type="match status" value="1"/>
</dbReference>
<feature type="compositionally biased region" description="Polar residues" evidence="4">
    <location>
        <begin position="724"/>
        <end position="735"/>
    </location>
</feature>
<evidence type="ECO:0000256" key="2">
    <source>
        <dbReference type="ARBA" id="ARBA00022737"/>
    </source>
</evidence>
<evidence type="ECO:0000313" key="6">
    <source>
        <dbReference type="Proteomes" id="UP000287166"/>
    </source>
</evidence>
<feature type="coiled-coil region" evidence="3">
    <location>
        <begin position="810"/>
        <end position="837"/>
    </location>
</feature>
<feature type="region of interest" description="Disordered" evidence="4">
    <location>
        <begin position="961"/>
        <end position="995"/>
    </location>
</feature>
<dbReference type="GeneID" id="38778989"/>
<evidence type="ECO:0000256" key="3">
    <source>
        <dbReference type="SAM" id="Coils"/>
    </source>
</evidence>
<dbReference type="InterPro" id="IPR032675">
    <property type="entry name" value="LRR_dom_sf"/>
</dbReference>
<dbReference type="EMBL" id="BFAD01000004">
    <property type="protein sequence ID" value="GBE82072.1"/>
    <property type="molecule type" value="Genomic_DNA"/>
</dbReference>
<feature type="region of interest" description="Disordered" evidence="4">
    <location>
        <begin position="658"/>
        <end position="677"/>
    </location>
</feature>
<accession>A0A401GIS4</accession>
<evidence type="ECO:0000313" key="5">
    <source>
        <dbReference type="EMBL" id="GBE82072.1"/>
    </source>
</evidence>
<evidence type="ECO:0000256" key="1">
    <source>
        <dbReference type="ARBA" id="ARBA00022614"/>
    </source>
</evidence>
<keyword evidence="1" id="KW-0433">Leucine-rich repeat</keyword>
<feature type="compositionally biased region" description="Polar residues" evidence="4">
    <location>
        <begin position="328"/>
        <end position="337"/>
    </location>
</feature>
<dbReference type="PANTHER" id="PTHR48051">
    <property type="match status" value="1"/>
</dbReference>
<feature type="region of interest" description="Disordered" evidence="4">
    <location>
        <begin position="719"/>
        <end position="760"/>
    </location>
</feature>
<dbReference type="InterPro" id="IPR019487">
    <property type="entry name" value="RAM_signalling_pathway_SOG2"/>
</dbReference>
<evidence type="ECO:0008006" key="7">
    <source>
        <dbReference type="Google" id="ProtNLM"/>
    </source>
</evidence>
<dbReference type="GO" id="GO:0005737">
    <property type="term" value="C:cytoplasm"/>
    <property type="evidence" value="ECO:0007669"/>
    <property type="project" value="TreeGrafter"/>
</dbReference>
<dbReference type="RefSeq" id="XP_027612985.1">
    <property type="nucleotide sequence ID" value="XM_027757184.1"/>
</dbReference>
<keyword evidence="2" id="KW-0677">Repeat</keyword>
<feature type="compositionally biased region" description="Polar residues" evidence="4">
    <location>
        <begin position="604"/>
        <end position="619"/>
    </location>
</feature>
<dbReference type="InterPro" id="IPR001611">
    <property type="entry name" value="Leu-rich_rpt"/>
</dbReference>
<feature type="compositionally biased region" description="Low complexity" evidence="4">
    <location>
        <begin position="629"/>
        <end position="641"/>
    </location>
</feature>
<feature type="compositionally biased region" description="Polar residues" evidence="4">
    <location>
        <begin position="1"/>
        <end position="22"/>
    </location>
</feature>
<sequence>MSSSDVETSSGRPSLHTLTNGVPSPLPSISFGRDHINEALSKSPDKGATLDLANKGLTDVGEYGAEELATIEADSPVVRIALAYNRLTTLPMAFALLSHLRYLVLKNNNFAVFPDVLTVMPSLEILDISRNKIKRFPSQPGSLVKLRVFSIFRNKLHRLPSYLCDFKELTLFKVERNPLEWPPKHVLESNENLDDPRTMSKWIRSVQTWIAENAPPSERKMSEDSLHHDLEVQEVYADATMDMSFDLSPLPTDAISPRTNSYHTRSISLESEHSTYFQLDGPPSGAGPSSLTRPDMLPRLHLSPIPPGVSSSTSTSPSRSPQDYPATPDQTVSTNENAARKSSAHTRNVSFADGGYKSSRSAKLAKKSLPDLRPAVSPQGTSRDGGGTASQHVIPAEANGLSSSRNATVLIHDPLSASPLSMVDRTAPSMDVERNSYFRRLSALTPASLAKTIPNDLLALVDAIRSILFALSQVYQALQYYTVYAIDERLSAVLLKVLDPASMYMTQLIQALDRFDSMSRISLPPPSVCRAVVEGCRDNVAVFGKVVGVLALQLKVLATHDDVRYTRQMLLVLYGAMAEISGAWQAIGGRIEAVKPLLRETRPSHFTKSHTAQLQTSRAATVAPSMDISRQPSSAPPMSSSSFLPIQEQPRIHLRSNTQGSVDMGTTRARRQAGSFSSKDVEIGKMLPSYVEPPPLTAGILNGTGGQTPVLRTIRRLAVPPDSTPSSIPSLSPDQENPPAAAVPAAPPGWDTHSRQGSQSSIIVSSSSPAISFREAPSSASTLVDKEVIQAMKMAVEAAPAIWEMMDEILHDAQEARDDLKDTLQSAREVTERLRENMGAIRDGALTVEGRPLHDDAHIFIKNVIQLSNAIKTHGAAHPLSSTLRTNMVKLTNATQEFVILLHVSSFSPATTPRPYSPMVGVMAQPSPLGLPEDGRLGANLSRSRSALRATNLKVASTLKRPPHSALPHQTFTIPNPPRFGSMRDAVEDSPAVQA</sequence>
<dbReference type="Gene3D" id="3.80.10.10">
    <property type="entry name" value="Ribonuclease Inhibitor"/>
    <property type="match status" value="1"/>
</dbReference>
<feature type="compositionally biased region" description="Low complexity" evidence="4">
    <location>
        <begin position="308"/>
        <end position="321"/>
    </location>
</feature>
<organism evidence="5 6">
    <name type="scientific">Sparassis crispa</name>
    <dbReference type="NCBI Taxonomy" id="139825"/>
    <lineage>
        <taxon>Eukaryota</taxon>
        <taxon>Fungi</taxon>
        <taxon>Dikarya</taxon>
        <taxon>Basidiomycota</taxon>
        <taxon>Agaricomycotina</taxon>
        <taxon>Agaricomycetes</taxon>
        <taxon>Polyporales</taxon>
        <taxon>Sparassidaceae</taxon>
        <taxon>Sparassis</taxon>
    </lineage>
</organism>
<gene>
    <name evidence="5" type="ORF">SCP_0404510</name>
</gene>
<keyword evidence="6" id="KW-1185">Reference proteome</keyword>
<dbReference type="PANTHER" id="PTHR48051:SF46">
    <property type="entry name" value="LEUCINE RICH REPEAT-CONTAINING DOMAIN PROTEIN"/>
    <property type="match status" value="1"/>
</dbReference>
<dbReference type="InterPro" id="IPR003591">
    <property type="entry name" value="Leu-rich_rpt_typical-subtyp"/>
</dbReference>
<feature type="region of interest" description="Disordered" evidence="4">
    <location>
        <begin position="604"/>
        <end position="641"/>
    </location>
</feature>